<feature type="chain" id="PRO_5001566149" evidence="1">
    <location>
        <begin position="35"/>
        <end position="641"/>
    </location>
</feature>
<dbReference type="RefSeq" id="XP_009497912.1">
    <property type="nucleotide sequence ID" value="XM_009499637.1"/>
</dbReference>
<dbReference type="eggNOG" id="KOG3525">
    <property type="taxonomic scope" value="Eukaryota"/>
</dbReference>
<keyword evidence="3" id="KW-1185">Reference proteome</keyword>
<dbReference type="Gene3D" id="2.10.220.10">
    <property type="entry name" value="Hormone Receptor, Insulin-like Growth Factor Receptor 1, Chain A, domain 2"/>
    <property type="match status" value="4"/>
</dbReference>
<dbReference type="InterPro" id="IPR006212">
    <property type="entry name" value="Furin_repeat"/>
</dbReference>
<dbReference type="InterPro" id="IPR009030">
    <property type="entry name" value="Growth_fac_rcpt_cys_sf"/>
</dbReference>
<accession>A0A058Z1B1</accession>
<dbReference type="Proteomes" id="UP000030693">
    <property type="component" value="Unassembled WGS sequence"/>
</dbReference>
<dbReference type="InterPro" id="IPR052798">
    <property type="entry name" value="Giardia_VSA"/>
</dbReference>
<evidence type="ECO:0000256" key="1">
    <source>
        <dbReference type="SAM" id="SignalP"/>
    </source>
</evidence>
<dbReference type="AlphaFoldDB" id="A0A058Z1B1"/>
<feature type="signal peptide" evidence="1">
    <location>
        <begin position="1"/>
        <end position="34"/>
    </location>
</feature>
<sequence length="641" mass="68595">MVGNLFEGVLGRRNVQRLVGLLMLLGVIVTSAAAQAPVHDPNHLCNGLAETSHNGHCIPSLRGCLMSRVVNGQPQCTQCKNDYFLVEGVCAMSHELPLNKQAHRNQVMDKCSISHCHECNEVPGKCNHCTTFMTSNQTCADPSRTFFDGCVPVSRKAVFGCASCTGGRTLSHHRTCNIHCPVGETQCGTHCFRNEDMPEGFRCDAWLLADYMHPGHVADEVQDLPPLNCDNHGTCFSCHAECANGACTGPRKTDCTACPASTILMPFNEVTIGSRTLAVGMCTAACPSGYTKSGDTCMRCQQPNCLHCDSSNLGACTQCVPGMFVQPDGTCADHCPVGFTEMLDGTCQPCAANCGRCMRQQPEICLQCLSAHGGLLDGICYESCPAGYRLMYGACASCAENCADCSASISTCNRCMPGHTLSSNGACRPNCAAGTYFDETAKLCKPCSTNCGTCSKRPDYCTTCKGPLVVLQERGVRRCVHQDGTRYTPHPGLVLPCNIPGCVSCPHHYNLCTGCDHYLHLHTDINQCLVNCPPGQFRTATGVCQACHASCGNCVGPTAGDCVHCAFGMKLQLDASGQKGSCGTHCTKLPAARAQDVCYQCEQHCRICVVQETKLHHGQPFPSTYCQECSPGTTLVNGKCF</sequence>
<dbReference type="GeneID" id="20530561"/>
<gene>
    <name evidence="2" type="ORF">H696_05836</name>
</gene>
<dbReference type="SUPFAM" id="SSF57184">
    <property type="entry name" value="Growth factor receptor domain"/>
    <property type="match status" value="4"/>
</dbReference>
<keyword evidence="1" id="KW-0732">Signal</keyword>
<organism evidence="2">
    <name type="scientific">Fonticula alba</name>
    <name type="common">Slime mold</name>
    <dbReference type="NCBI Taxonomy" id="691883"/>
    <lineage>
        <taxon>Eukaryota</taxon>
        <taxon>Rotosphaerida</taxon>
        <taxon>Fonticulaceae</taxon>
        <taxon>Fonticula</taxon>
    </lineage>
</organism>
<dbReference type="PANTHER" id="PTHR23275:SF100">
    <property type="entry name" value="EGF-LIKE DOMAIN-CONTAINING PROTEIN"/>
    <property type="match status" value="1"/>
</dbReference>
<dbReference type="EMBL" id="KB932214">
    <property type="protein sequence ID" value="KCV67728.1"/>
    <property type="molecule type" value="Genomic_DNA"/>
</dbReference>
<name>A0A058Z1B1_FONAL</name>
<evidence type="ECO:0000313" key="3">
    <source>
        <dbReference type="Proteomes" id="UP000030693"/>
    </source>
</evidence>
<dbReference type="PANTHER" id="PTHR23275">
    <property type="entry name" value="CABRIOLET.-RELATED"/>
    <property type="match status" value="1"/>
</dbReference>
<protein>
    <submittedName>
        <fullName evidence="2">Uncharacterized protein</fullName>
    </submittedName>
</protein>
<reference evidence="2" key="1">
    <citation type="submission" date="2013-04" db="EMBL/GenBank/DDBJ databases">
        <title>The Genome Sequence of Fonticula alba ATCC 38817.</title>
        <authorList>
            <consortium name="The Broad Institute Genomics Platform"/>
            <person name="Russ C."/>
            <person name="Cuomo C."/>
            <person name="Burger G."/>
            <person name="Gray M.W."/>
            <person name="Holland P.W.H."/>
            <person name="King N."/>
            <person name="Lang F.B.F."/>
            <person name="Roger A.J."/>
            <person name="Ruiz-Trillo I."/>
            <person name="Brown M."/>
            <person name="Walker B."/>
            <person name="Young S."/>
            <person name="Zeng Q."/>
            <person name="Gargeya S."/>
            <person name="Fitzgerald M."/>
            <person name="Haas B."/>
            <person name="Abouelleil A."/>
            <person name="Allen A.W."/>
            <person name="Alvarado L."/>
            <person name="Arachchi H.M."/>
            <person name="Berlin A.M."/>
            <person name="Chapman S.B."/>
            <person name="Gainer-Dewar J."/>
            <person name="Goldberg J."/>
            <person name="Griggs A."/>
            <person name="Gujja S."/>
            <person name="Hansen M."/>
            <person name="Howarth C."/>
            <person name="Imamovic A."/>
            <person name="Ireland A."/>
            <person name="Larimer J."/>
            <person name="McCowan C."/>
            <person name="Murphy C."/>
            <person name="Pearson M."/>
            <person name="Poon T.W."/>
            <person name="Priest M."/>
            <person name="Roberts A."/>
            <person name="Saif S."/>
            <person name="Shea T."/>
            <person name="Sisk P."/>
            <person name="Sykes S."/>
            <person name="Wortman J."/>
            <person name="Nusbaum C."/>
            <person name="Birren B."/>
        </authorList>
    </citation>
    <scope>NUCLEOTIDE SEQUENCE [LARGE SCALE GENOMIC DNA]</scope>
    <source>
        <strain evidence="2">ATCC 38817</strain>
    </source>
</reference>
<proteinExistence type="predicted"/>
<evidence type="ECO:0000313" key="2">
    <source>
        <dbReference type="EMBL" id="KCV67728.1"/>
    </source>
</evidence>
<dbReference type="OrthoDB" id="296172at2759"/>
<dbReference type="SMART" id="SM00261">
    <property type="entry name" value="FU"/>
    <property type="match status" value="7"/>
</dbReference>